<keyword evidence="4" id="KW-0788">Thiol protease</keyword>
<dbReference type="PANTHER" id="PTHR47359:SF3">
    <property type="entry name" value="NLP_P60 DOMAIN-CONTAINING PROTEIN-RELATED"/>
    <property type="match status" value="1"/>
</dbReference>
<feature type="chain" id="PRO_5038438392" evidence="6">
    <location>
        <begin position="27"/>
        <end position="546"/>
    </location>
</feature>
<keyword evidence="3 8" id="KW-0378">Hydrolase</keyword>
<evidence type="ECO:0000256" key="6">
    <source>
        <dbReference type="SAM" id="SignalP"/>
    </source>
</evidence>
<gene>
    <name evidence="8" type="ORF">GCU60_17685</name>
</gene>
<keyword evidence="5" id="KW-0175">Coiled coil</keyword>
<dbReference type="Proteomes" id="UP000479241">
    <property type="component" value="Unassembled WGS sequence"/>
</dbReference>
<dbReference type="SUPFAM" id="SSF54001">
    <property type="entry name" value="Cysteine proteinases"/>
    <property type="match status" value="1"/>
</dbReference>
<feature type="coiled-coil region" evidence="5">
    <location>
        <begin position="49"/>
        <end position="76"/>
    </location>
</feature>
<dbReference type="PANTHER" id="PTHR47359">
    <property type="entry name" value="PEPTIDOGLYCAN DL-ENDOPEPTIDASE CWLO"/>
    <property type="match status" value="1"/>
</dbReference>
<proteinExistence type="inferred from homology"/>
<dbReference type="AlphaFoldDB" id="A0A6L9W648"/>
<keyword evidence="2" id="KW-0645">Protease</keyword>
<comment type="caution">
    <text evidence="8">The sequence shown here is derived from an EMBL/GenBank/DDBJ whole genome shotgun (WGS) entry which is preliminary data.</text>
</comment>
<dbReference type="InterPro" id="IPR009045">
    <property type="entry name" value="Zn_M74/Hedgehog-like"/>
</dbReference>
<dbReference type="Pfam" id="PF00877">
    <property type="entry name" value="NLPC_P60"/>
    <property type="match status" value="1"/>
</dbReference>
<dbReference type="Pfam" id="PF02557">
    <property type="entry name" value="VanY"/>
    <property type="match status" value="1"/>
</dbReference>
<dbReference type="PROSITE" id="PS51935">
    <property type="entry name" value="NLPC_P60"/>
    <property type="match status" value="1"/>
</dbReference>
<evidence type="ECO:0000256" key="5">
    <source>
        <dbReference type="SAM" id="Coils"/>
    </source>
</evidence>
<evidence type="ECO:0000256" key="2">
    <source>
        <dbReference type="ARBA" id="ARBA00022670"/>
    </source>
</evidence>
<dbReference type="GO" id="GO:0006508">
    <property type="term" value="P:proteolysis"/>
    <property type="evidence" value="ECO:0007669"/>
    <property type="project" value="UniProtKB-KW"/>
</dbReference>
<protein>
    <submittedName>
        <fullName evidence="8">Hydrolase</fullName>
    </submittedName>
</protein>
<dbReference type="CDD" id="cd14814">
    <property type="entry name" value="Peptidase_M15"/>
    <property type="match status" value="1"/>
</dbReference>
<feature type="signal peptide" evidence="6">
    <location>
        <begin position="1"/>
        <end position="26"/>
    </location>
</feature>
<dbReference type="SUPFAM" id="SSF55166">
    <property type="entry name" value="Hedgehog/DD-peptidase"/>
    <property type="match status" value="1"/>
</dbReference>
<dbReference type="EMBL" id="JAAGWG010000035">
    <property type="protein sequence ID" value="NEK87573.1"/>
    <property type="molecule type" value="Genomic_DNA"/>
</dbReference>
<dbReference type="InterPro" id="IPR003709">
    <property type="entry name" value="VanY-like_core_dom"/>
</dbReference>
<dbReference type="Gene3D" id="3.90.1720.10">
    <property type="entry name" value="endopeptidase domain like (from Nostoc punctiforme)"/>
    <property type="match status" value="1"/>
</dbReference>
<evidence type="ECO:0000256" key="4">
    <source>
        <dbReference type="ARBA" id="ARBA00022807"/>
    </source>
</evidence>
<evidence type="ECO:0000313" key="9">
    <source>
        <dbReference type="Proteomes" id="UP000479241"/>
    </source>
</evidence>
<evidence type="ECO:0000259" key="7">
    <source>
        <dbReference type="PROSITE" id="PS51935"/>
    </source>
</evidence>
<name>A0A6L9W648_9ACTN</name>
<dbReference type="GO" id="GO:0008234">
    <property type="term" value="F:cysteine-type peptidase activity"/>
    <property type="evidence" value="ECO:0007669"/>
    <property type="project" value="UniProtKB-KW"/>
</dbReference>
<accession>A0A6L9W648</accession>
<evidence type="ECO:0000256" key="1">
    <source>
        <dbReference type="ARBA" id="ARBA00007074"/>
    </source>
</evidence>
<feature type="domain" description="NlpC/P60" evidence="7">
    <location>
        <begin position="268"/>
        <end position="389"/>
    </location>
</feature>
<dbReference type="InterPro" id="IPR038765">
    <property type="entry name" value="Papain-like_cys_pep_sf"/>
</dbReference>
<dbReference type="InterPro" id="IPR000064">
    <property type="entry name" value="NLP_P60_dom"/>
</dbReference>
<comment type="similarity">
    <text evidence="1">Belongs to the peptidase C40 family.</text>
</comment>
<sequence length="546" mass="56240">MGVVATSALLLPAVLAIMLPTPQQPAGPLDTTTLALTARSSLLEQADVYRRLAEDVDRRRERLADARAAEQEARERVAGRQQAVGADAAALYRSGPTDRLPVFGLDIRNAAAAEGVLYQQALAERSERERESAVARAERTAASLDAAVARVSAARAALTDAEDRANAVLAGMRAEVDQLAPEVSGVLAGLGTIPVAGAQQARNEQAMQRWRDYLARLTAGGIAPPPAAELTDLDDLPAGLSPALDADGNPVPGVVWAIIGSEPVTVLPAETVAAVSNALSQLGKPFVAGTAGPETYDCGGFTAAAWLMGGHALPGTPAAQWASGAAVPLRDLQIGDLVFSPGGADVGIYLGDGDVVGASAASYQVGVRAMVPGSAAVRVPLAAPTEANAPLPAVREGDCGAPLPAPGPVNPAWGGWLNGRIPVEALCRLGVAGHALRCDAAASYGALADAYTAEFGTPLCITDSYRSFGGQVAAFYAKPKLAAVPGTSNHGWALAVDLCGGVNVAFTPQWNWMTANAARFGFVQPDWARPGAEKPEPWHWEYGVIS</sequence>
<evidence type="ECO:0000313" key="8">
    <source>
        <dbReference type="EMBL" id="NEK87573.1"/>
    </source>
</evidence>
<dbReference type="Gene3D" id="3.30.1380.10">
    <property type="match status" value="1"/>
</dbReference>
<organism evidence="8 9">
    <name type="scientific">Blastococcus saxobsidens</name>
    <dbReference type="NCBI Taxonomy" id="138336"/>
    <lineage>
        <taxon>Bacteria</taxon>
        <taxon>Bacillati</taxon>
        <taxon>Actinomycetota</taxon>
        <taxon>Actinomycetes</taxon>
        <taxon>Geodermatophilales</taxon>
        <taxon>Geodermatophilaceae</taxon>
        <taxon>Blastococcus</taxon>
    </lineage>
</organism>
<dbReference type="InterPro" id="IPR051794">
    <property type="entry name" value="PG_Endopeptidase_C40"/>
</dbReference>
<evidence type="ECO:0000256" key="3">
    <source>
        <dbReference type="ARBA" id="ARBA00022801"/>
    </source>
</evidence>
<reference evidence="8 9" key="1">
    <citation type="submission" date="2019-12" db="EMBL/GenBank/DDBJ databases">
        <title>the WGS of Blastococcus saxobsidens 67B17.</title>
        <authorList>
            <person name="Jiang Z."/>
        </authorList>
    </citation>
    <scope>NUCLEOTIDE SEQUENCE [LARGE SCALE GENOMIC DNA]</scope>
    <source>
        <strain evidence="8 9">67B17</strain>
    </source>
</reference>
<keyword evidence="6" id="KW-0732">Signal</keyword>